<accession>A0AA86MZR3</accession>
<sequence length="673" mass="75571">MSFASDTTERALRLSPKITLLPIVHGSGDMAQEVRETLISGRWDCLAVPLPPSAARAVETGLSELPAIHAAVIQEPPEAAGEAGEQGDSGLVVSFIPIDPCQAVIMGLRVAIGEGIACAYIDQEVEVFEPSSIAAPDPYALKTVSLAAYAASLVAVSPGPEPDSQREQRIAWMAFRLHELELEYSEILCLCHAADWPWLRQAYLDRSPYLPPEKPTAIWTVQPVSQDTLYFVLGELPFLTELYERRRAGLLSDRHVTIDGLKELLLETRSNWMASRPAGVETVRNWVTPQLLQVYLQYVRNLALLDRRLTPDLYTLVLAAKQIAGDDFAIQLLETAKRYEFQSNSVTGWRGSIEAGIDRLVLPDGRLAQAKNRLAGMPLVWRSLSLRPSPKQIDSRRWSLRWDPFRQCSWPPEDQKIESFASHVREQARALMGADLAKVEKFTTSLKDGIDLRESLRNWTSRRRAVGAGALGSQVSRGSLQPPSGLSMSRVQTEARPPRMDIYVKEVPPARSQVEIVVFLFETPADPEVYTWRATWYAEHQEESTLCFFATDFLEHMIGPGIAQSKYGGALFLYPPRPIPDIWTDRRLDGTSTLEERLIAAAAMHSQESHIALVSPIPPLARWRGITRRFDRRLLPIPLSRFSAQTIDRLRCFHVLNGHEVRSYAARFIREMR</sequence>
<protein>
    <submittedName>
        <fullName evidence="2">Uncharacterized protein</fullName>
    </submittedName>
</protein>
<name>A0AA86MZR3_9BACT</name>
<dbReference type="EMBL" id="OX365700">
    <property type="protein sequence ID" value="CAI4031940.1"/>
    <property type="molecule type" value="Genomic_DNA"/>
</dbReference>
<dbReference type="KEGG" id="nti:DNFV4_02363"/>
<organism evidence="2 3">
    <name type="scientific">Nitrospira tepida</name>
    <dbReference type="NCBI Taxonomy" id="2973512"/>
    <lineage>
        <taxon>Bacteria</taxon>
        <taxon>Pseudomonadati</taxon>
        <taxon>Nitrospirota</taxon>
        <taxon>Nitrospiria</taxon>
        <taxon>Nitrospirales</taxon>
        <taxon>Nitrospiraceae</taxon>
        <taxon>Nitrospira</taxon>
    </lineage>
</organism>
<keyword evidence="3" id="KW-1185">Reference proteome</keyword>
<feature type="region of interest" description="Disordered" evidence="1">
    <location>
        <begin position="470"/>
        <end position="492"/>
    </location>
</feature>
<proteinExistence type="predicted"/>
<evidence type="ECO:0000313" key="2">
    <source>
        <dbReference type="EMBL" id="CAI4031940.1"/>
    </source>
</evidence>
<evidence type="ECO:0000313" key="3">
    <source>
        <dbReference type="Proteomes" id="UP001179121"/>
    </source>
</evidence>
<reference evidence="2" key="1">
    <citation type="submission" date="2022-10" db="EMBL/GenBank/DDBJ databases">
        <authorList>
            <person name="Koch H."/>
        </authorList>
    </citation>
    <scope>NUCLEOTIDE SEQUENCE</scope>
    <source>
        <strain evidence="2">DNF</strain>
    </source>
</reference>
<dbReference type="AlphaFoldDB" id="A0AA86MZR3"/>
<evidence type="ECO:0000256" key="1">
    <source>
        <dbReference type="SAM" id="MobiDB-lite"/>
    </source>
</evidence>
<feature type="compositionally biased region" description="Polar residues" evidence="1">
    <location>
        <begin position="473"/>
        <end position="492"/>
    </location>
</feature>
<dbReference type="RefSeq" id="WP_289268691.1">
    <property type="nucleotide sequence ID" value="NZ_OX365700.1"/>
</dbReference>
<gene>
    <name evidence="2" type="ORF">DNFV4_02363</name>
</gene>
<dbReference type="Proteomes" id="UP001179121">
    <property type="component" value="Chromosome"/>
</dbReference>